<dbReference type="InterPro" id="IPR029016">
    <property type="entry name" value="GAF-like_dom_sf"/>
</dbReference>
<evidence type="ECO:0000256" key="4">
    <source>
        <dbReference type="ARBA" id="ARBA00023125"/>
    </source>
</evidence>
<dbReference type="PANTHER" id="PTHR32071:SF77">
    <property type="entry name" value="TRANSCRIPTIONAL REGULATORY PROTEIN"/>
    <property type="match status" value="1"/>
</dbReference>
<dbReference type="InterPro" id="IPR025944">
    <property type="entry name" value="Sigma_54_int_dom_CS"/>
</dbReference>
<dbReference type="PROSITE" id="PS00675">
    <property type="entry name" value="SIGMA54_INTERACT_1"/>
    <property type="match status" value="1"/>
</dbReference>
<dbReference type="PROSITE" id="PS00688">
    <property type="entry name" value="SIGMA54_INTERACT_3"/>
    <property type="match status" value="1"/>
</dbReference>
<proteinExistence type="predicted"/>
<dbReference type="Gene3D" id="3.40.50.300">
    <property type="entry name" value="P-loop containing nucleotide triphosphate hydrolases"/>
    <property type="match status" value="1"/>
</dbReference>
<dbReference type="InterPro" id="IPR002078">
    <property type="entry name" value="Sigma_54_int"/>
</dbReference>
<dbReference type="SMART" id="SM00382">
    <property type="entry name" value="AAA"/>
    <property type="match status" value="1"/>
</dbReference>
<dbReference type="PANTHER" id="PTHR32071">
    <property type="entry name" value="TRANSCRIPTIONAL REGULATORY PROTEIN"/>
    <property type="match status" value="1"/>
</dbReference>
<evidence type="ECO:0000256" key="2">
    <source>
        <dbReference type="ARBA" id="ARBA00022840"/>
    </source>
</evidence>
<dbReference type="CDD" id="cd00009">
    <property type="entry name" value="AAA"/>
    <property type="match status" value="1"/>
</dbReference>
<organism evidence="8">
    <name type="scientific">Salinispirillum sp. LH 10-3-1</name>
    <dbReference type="NCBI Taxonomy" id="2952525"/>
    <lineage>
        <taxon>Bacteria</taxon>
        <taxon>Pseudomonadati</taxon>
        <taxon>Pseudomonadota</taxon>
        <taxon>Gammaproteobacteria</taxon>
        <taxon>Oceanospirillales</taxon>
        <taxon>Saccharospirillaceae</taxon>
        <taxon>Salinispirillum</taxon>
    </lineage>
</organism>
<evidence type="ECO:0000256" key="1">
    <source>
        <dbReference type="ARBA" id="ARBA00022741"/>
    </source>
</evidence>
<evidence type="ECO:0000259" key="7">
    <source>
        <dbReference type="PROSITE" id="PS50045"/>
    </source>
</evidence>
<dbReference type="Gene3D" id="3.30.450.40">
    <property type="match status" value="1"/>
</dbReference>
<keyword evidence="4" id="KW-0238">DNA-binding</keyword>
<dbReference type="SUPFAM" id="SSF52540">
    <property type="entry name" value="P-loop containing nucleoside triphosphate hydrolases"/>
    <property type="match status" value="1"/>
</dbReference>
<dbReference type="InterPro" id="IPR025943">
    <property type="entry name" value="Sigma_54_int_dom_ATP-bd_2"/>
</dbReference>
<dbReference type="GO" id="GO:0003677">
    <property type="term" value="F:DNA binding"/>
    <property type="evidence" value="ECO:0007669"/>
    <property type="project" value="UniProtKB-KW"/>
</dbReference>
<keyword evidence="2" id="KW-0067">ATP-binding</keyword>
<dbReference type="Pfam" id="PF00158">
    <property type="entry name" value="Sigma54_activat"/>
    <property type="match status" value="1"/>
</dbReference>
<keyword evidence="3" id="KW-0805">Transcription regulation</keyword>
<name>A0AB38YK07_9GAMM</name>
<evidence type="ECO:0000256" key="3">
    <source>
        <dbReference type="ARBA" id="ARBA00023015"/>
    </source>
</evidence>
<dbReference type="RefSeq" id="WP_304996479.1">
    <property type="nucleotide sequence ID" value="NZ_CP101717.1"/>
</dbReference>
<dbReference type="InterPro" id="IPR025662">
    <property type="entry name" value="Sigma_54_int_dom_ATP-bd_1"/>
</dbReference>
<dbReference type="PROSITE" id="PS00676">
    <property type="entry name" value="SIGMA54_INTERACT_2"/>
    <property type="match status" value="1"/>
</dbReference>
<dbReference type="PROSITE" id="PS50045">
    <property type="entry name" value="SIGMA54_INTERACT_4"/>
    <property type="match status" value="1"/>
</dbReference>
<feature type="region of interest" description="Disordered" evidence="6">
    <location>
        <begin position="1"/>
        <end position="26"/>
    </location>
</feature>
<accession>A0AB38YK07</accession>
<dbReference type="GO" id="GO:0005524">
    <property type="term" value="F:ATP binding"/>
    <property type="evidence" value="ECO:0007669"/>
    <property type="project" value="UniProtKB-KW"/>
</dbReference>
<evidence type="ECO:0000313" key="8">
    <source>
        <dbReference type="EMBL" id="WLD59190.1"/>
    </source>
</evidence>
<protein>
    <submittedName>
        <fullName evidence="8">Sigma-54-dependent Fis family transcriptional regulator</fullName>
    </submittedName>
</protein>
<dbReference type="InterPro" id="IPR003593">
    <property type="entry name" value="AAA+_ATPase"/>
</dbReference>
<feature type="domain" description="Sigma-54 factor interaction" evidence="7">
    <location>
        <begin position="332"/>
        <end position="558"/>
    </location>
</feature>
<feature type="compositionally biased region" description="Polar residues" evidence="6">
    <location>
        <begin position="1"/>
        <end position="21"/>
    </location>
</feature>
<dbReference type="GO" id="GO:0006355">
    <property type="term" value="P:regulation of DNA-templated transcription"/>
    <property type="evidence" value="ECO:0007669"/>
    <property type="project" value="InterPro"/>
</dbReference>
<evidence type="ECO:0000256" key="6">
    <source>
        <dbReference type="SAM" id="MobiDB-lite"/>
    </source>
</evidence>
<dbReference type="AlphaFoldDB" id="A0AB38YK07"/>
<dbReference type="Pfam" id="PF01590">
    <property type="entry name" value="GAF"/>
    <property type="match status" value="1"/>
</dbReference>
<dbReference type="EMBL" id="CP101717">
    <property type="protein sequence ID" value="WLD59190.1"/>
    <property type="molecule type" value="Genomic_DNA"/>
</dbReference>
<sequence length="643" mass="71684">MIDPDTQPTEPVDSLSSTTEQEPSHKELIEASWYRCESFGLSHSTKPDYGDVRAGQVSSLIEEHHDLVKTTENEVLPYYENILSNSACVIVLADRQGHVLNTWGANRFRSRGEHGLVPGHRWQEVGVGTNAIGTALASGQAIQVSRDEHFLRANRYMVGAASPIFDTRKELVGVLDISSDAYLPQDHTLGMVKLMSLTVENQLIHAAFEREHYILAFNTNIGSLESHWSGLVVLDENGTIVSANRRASAVLAHDLALLNVEAVFGCTMREIRQQPPSMPLSLRVLERFRVWVKVNPPMAPKLTVPDFRNDPNYRAPTAQPAIPDDVIPYDELEHGDTRVKQVLNQARKIIEKDIPILIRGETGAGKEIFVRSLHYHSSRRTENLVAVNCASIPTELVESELFGYEKGAFTGAHTKGSVGLIRRAHKGTLFLDEIGEMPMNVQSRLLRVLQERVVTPLGSSEVFPVDIKLISATNRNLKEEVELGNFRQDLYYRITGLSLELPPLRTRHDKEALIRYVYSRLRSDNDAELPPDIQAMLFRHPWPGNMRQLVNVLKVALAMADGEPLSTEDLPADFYEDLPEVGSIPYPTAPEAPPTTSPVQAMPVTDPAILIPQLYLANGKNVTRTAKAAGVSRNTVYKYLRDL</sequence>
<gene>
    <name evidence="8" type="ORF">NFC81_05220</name>
</gene>
<dbReference type="Pfam" id="PF25601">
    <property type="entry name" value="AAA_lid_14"/>
    <property type="match status" value="1"/>
</dbReference>
<dbReference type="InterPro" id="IPR027417">
    <property type="entry name" value="P-loop_NTPase"/>
</dbReference>
<dbReference type="InterPro" id="IPR058031">
    <property type="entry name" value="AAA_lid_NorR"/>
</dbReference>
<evidence type="ECO:0000256" key="5">
    <source>
        <dbReference type="ARBA" id="ARBA00023163"/>
    </source>
</evidence>
<dbReference type="InterPro" id="IPR003018">
    <property type="entry name" value="GAF"/>
</dbReference>
<keyword evidence="1" id="KW-0547">Nucleotide-binding</keyword>
<keyword evidence="5" id="KW-0804">Transcription</keyword>
<dbReference type="FunFam" id="3.40.50.300:FF:000006">
    <property type="entry name" value="DNA-binding transcriptional regulator NtrC"/>
    <property type="match status" value="1"/>
</dbReference>
<dbReference type="Gene3D" id="1.10.8.60">
    <property type="match status" value="1"/>
</dbReference>
<reference evidence="8" key="1">
    <citation type="submission" date="2022-07" db="EMBL/GenBank/DDBJ databases">
        <title>Complete genome sequence of Salinispirillum sp. LH10-3-1 capable of multiple carbohydrate inversion isolated from a soda lake.</title>
        <authorList>
            <person name="Liu J."/>
            <person name="Zhai Y."/>
            <person name="Zhang H."/>
            <person name="Yang H."/>
            <person name="Qu J."/>
            <person name="Li J."/>
        </authorList>
    </citation>
    <scope>NUCLEOTIDE SEQUENCE</scope>
    <source>
        <strain evidence="8">LH 10-3-1</strain>
    </source>
</reference>